<evidence type="ECO:0000313" key="3">
    <source>
        <dbReference type="Proteomes" id="UP000596827"/>
    </source>
</evidence>
<dbReference type="RefSeq" id="WP_187082438.1">
    <property type="nucleotide sequence ID" value="NZ_JACORU010000005.1"/>
</dbReference>
<organism evidence="2 3">
    <name type="scientific">Ramlibacter albus</name>
    <dbReference type="NCBI Taxonomy" id="2079448"/>
    <lineage>
        <taxon>Bacteria</taxon>
        <taxon>Pseudomonadati</taxon>
        <taxon>Pseudomonadota</taxon>
        <taxon>Betaproteobacteria</taxon>
        <taxon>Burkholderiales</taxon>
        <taxon>Comamonadaceae</taxon>
        <taxon>Ramlibacter</taxon>
    </lineage>
</organism>
<dbReference type="PANTHER" id="PTHR36195">
    <property type="entry name" value="DOMAIN PROTEIN, PUTATIVE (AFU_ORTHOLOGUE AFUA_5G01990)-RELATED-RELATED"/>
    <property type="match status" value="1"/>
</dbReference>
<protein>
    <submittedName>
        <fullName evidence="2">Catalase</fullName>
        <ecNumber evidence="2">1.11.1.6</ecNumber>
    </submittedName>
</protein>
<keyword evidence="3" id="KW-1185">Reference proteome</keyword>
<proteinExistence type="predicted"/>
<dbReference type="SUPFAM" id="SSF56634">
    <property type="entry name" value="Heme-dependent catalase-like"/>
    <property type="match status" value="1"/>
</dbReference>
<keyword evidence="2" id="KW-0575">Peroxidase</keyword>
<comment type="caution">
    <text evidence="2">The sequence shown here is derived from an EMBL/GenBank/DDBJ whole genome shotgun (WGS) entry which is preliminary data.</text>
</comment>
<dbReference type="InterPro" id="IPR020835">
    <property type="entry name" value="Catalase_sf"/>
</dbReference>
<evidence type="ECO:0000256" key="1">
    <source>
        <dbReference type="ARBA" id="ARBA00002974"/>
    </source>
</evidence>
<gene>
    <name evidence="2" type="ORF">H8R02_16020</name>
</gene>
<comment type="function">
    <text evidence="1">Decomposes hydrogen peroxide into water and oxygen; serves to protect cells from the toxic effects of hydrogen peroxide.</text>
</comment>
<dbReference type="Gene3D" id="2.40.180.10">
    <property type="entry name" value="Catalase core domain"/>
    <property type="match status" value="1"/>
</dbReference>
<keyword evidence="2" id="KW-0560">Oxidoreductase</keyword>
<accession>A0A923M8J5</accession>
<dbReference type="PANTHER" id="PTHR36195:SF4">
    <property type="entry name" value="DOMAIN PROTEIN, PUTATIVE (AFU_ORTHOLOGUE AFUA_5G01990)-RELATED"/>
    <property type="match status" value="1"/>
</dbReference>
<dbReference type="EC" id="1.11.1.6" evidence="2"/>
<dbReference type="AlphaFoldDB" id="A0A923M8J5"/>
<reference evidence="2" key="1">
    <citation type="submission" date="2020-08" db="EMBL/GenBank/DDBJ databases">
        <title>Ramlibacter sp. GTP1 16S ribosomal RNA gene genome sequencing and assembly.</title>
        <authorList>
            <person name="Kang M."/>
        </authorList>
    </citation>
    <scope>NUCLEOTIDE SEQUENCE</scope>
    <source>
        <strain evidence="2">GTP1</strain>
    </source>
</reference>
<name>A0A923M8J5_9BURK</name>
<dbReference type="EMBL" id="JACORU010000005">
    <property type="protein sequence ID" value="MBC5765975.1"/>
    <property type="molecule type" value="Genomic_DNA"/>
</dbReference>
<dbReference type="GO" id="GO:0020037">
    <property type="term" value="F:heme binding"/>
    <property type="evidence" value="ECO:0007669"/>
    <property type="project" value="InterPro"/>
</dbReference>
<dbReference type="GO" id="GO:0004096">
    <property type="term" value="F:catalase activity"/>
    <property type="evidence" value="ECO:0007669"/>
    <property type="project" value="UniProtKB-EC"/>
</dbReference>
<evidence type="ECO:0000313" key="2">
    <source>
        <dbReference type="EMBL" id="MBC5765975.1"/>
    </source>
</evidence>
<dbReference type="Proteomes" id="UP000596827">
    <property type="component" value="Unassembled WGS sequence"/>
</dbReference>
<sequence length="330" mass="36546">MPNDLLPSTEWLEQVAPDEDRRHAAYAEQFAAIQVRRSERYGTGRALHRKQLCAAHGTLEVLDGLPAFTRHGLFAVPHDFEVWVRLSNGGFDSAPDRVPDVRGFAMRVFGVQGPSALGGTVDSQDFTLINHESFAFANADEFVHFAVAASRGQGELFKYVLKRYGLLGGPRKLGKLLRTQTKPFSGFATETLFSAVPMANGPYAVRLRLLPSPANGKPVPGAREDWAGDFAARLREGPLHWDLQMQYFATEEVTPIEDASRSWPTPYTTVARLMLPRQDIRSEDGQALGRKVDALAIDPWHALADHRPLGNVQRARKVVYYASQKARGAA</sequence>